<dbReference type="PANTHER" id="PTHR43877">
    <property type="entry name" value="AMINOALKYLPHOSPHONATE N-ACETYLTRANSFERASE-RELATED-RELATED"/>
    <property type="match status" value="1"/>
</dbReference>
<feature type="domain" description="N-acetyltransferase" evidence="3">
    <location>
        <begin position="16"/>
        <end position="183"/>
    </location>
</feature>
<evidence type="ECO:0000256" key="1">
    <source>
        <dbReference type="ARBA" id="ARBA00022679"/>
    </source>
</evidence>
<keyword evidence="1 4" id="KW-0808">Transferase</keyword>
<dbReference type="GO" id="GO:0016747">
    <property type="term" value="F:acyltransferase activity, transferring groups other than amino-acyl groups"/>
    <property type="evidence" value="ECO:0007669"/>
    <property type="project" value="InterPro"/>
</dbReference>
<keyword evidence="2" id="KW-0012">Acyltransferase</keyword>
<name>A0A0D7X5R6_9BACL</name>
<dbReference type="RefSeq" id="WP_044644953.1">
    <property type="nucleotide sequence ID" value="NZ_JTHP01000005.1"/>
</dbReference>
<dbReference type="PANTHER" id="PTHR43877:SF2">
    <property type="entry name" value="AMINOALKYLPHOSPHONATE N-ACETYLTRANSFERASE-RELATED"/>
    <property type="match status" value="1"/>
</dbReference>
<dbReference type="PATRIC" id="fig|159743.3.peg.924"/>
<dbReference type="Gene3D" id="3.40.630.30">
    <property type="match status" value="1"/>
</dbReference>
<evidence type="ECO:0000259" key="3">
    <source>
        <dbReference type="PROSITE" id="PS51186"/>
    </source>
</evidence>
<dbReference type="AlphaFoldDB" id="A0A0D7X5R6"/>
<dbReference type="EMBL" id="JTHP01000005">
    <property type="protein sequence ID" value="KJD46736.1"/>
    <property type="molecule type" value="Genomic_DNA"/>
</dbReference>
<dbReference type="InterPro" id="IPR000182">
    <property type="entry name" value="GNAT_dom"/>
</dbReference>
<evidence type="ECO:0000313" key="5">
    <source>
        <dbReference type="Proteomes" id="UP000032534"/>
    </source>
</evidence>
<dbReference type="CDD" id="cd04301">
    <property type="entry name" value="NAT_SF"/>
    <property type="match status" value="1"/>
</dbReference>
<evidence type="ECO:0000256" key="2">
    <source>
        <dbReference type="ARBA" id="ARBA00023315"/>
    </source>
</evidence>
<dbReference type="Pfam" id="PF00583">
    <property type="entry name" value="Acetyltransf_1"/>
    <property type="match status" value="1"/>
</dbReference>
<protein>
    <submittedName>
        <fullName evidence="4">Acetyltransferase</fullName>
    </submittedName>
</protein>
<dbReference type="PROSITE" id="PS51186">
    <property type="entry name" value="GNAT"/>
    <property type="match status" value="1"/>
</dbReference>
<proteinExistence type="predicted"/>
<keyword evidence="5" id="KW-1185">Reference proteome</keyword>
<dbReference type="Proteomes" id="UP000032534">
    <property type="component" value="Unassembled WGS sequence"/>
</dbReference>
<reference evidence="4 5" key="1">
    <citation type="submission" date="2014-11" db="EMBL/GenBank/DDBJ databases">
        <title>Draft Genome Sequences of Paenibacillus polymyxa NRRL B-30509 and Paenibacillus terrae NRRL B-30644, Strains from a Poultry Environment that Produce Tridecaptin A and Paenicidins.</title>
        <authorList>
            <person name="van Belkum M.J."/>
            <person name="Lohans C.T."/>
            <person name="Vederas J.C."/>
        </authorList>
    </citation>
    <scope>NUCLEOTIDE SEQUENCE [LARGE SCALE GENOMIC DNA]</scope>
    <source>
        <strain evidence="4 5">NRRL B-30644</strain>
    </source>
</reference>
<dbReference type="OrthoDB" id="6382410at2"/>
<gene>
    <name evidence="4" type="ORF">QD47_04285</name>
</gene>
<dbReference type="InterPro" id="IPR050832">
    <property type="entry name" value="Bact_Acetyltransf"/>
</dbReference>
<dbReference type="InterPro" id="IPR016181">
    <property type="entry name" value="Acyl_CoA_acyltransferase"/>
</dbReference>
<organism evidence="4 5">
    <name type="scientific">Paenibacillus terrae</name>
    <dbReference type="NCBI Taxonomy" id="159743"/>
    <lineage>
        <taxon>Bacteria</taxon>
        <taxon>Bacillati</taxon>
        <taxon>Bacillota</taxon>
        <taxon>Bacilli</taxon>
        <taxon>Bacillales</taxon>
        <taxon>Paenibacillaceae</taxon>
        <taxon>Paenibacillus</taxon>
    </lineage>
</organism>
<accession>A0A0D7X5R6</accession>
<comment type="caution">
    <text evidence="4">The sequence shown here is derived from an EMBL/GenBank/DDBJ whole genome shotgun (WGS) entry which is preliminary data.</text>
</comment>
<evidence type="ECO:0000313" key="4">
    <source>
        <dbReference type="EMBL" id="KJD46736.1"/>
    </source>
</evidence>
<dbReference type="SUPFAM" id="SSF55729">
    <property type="entry name" value="Acyl-CoA N-acyltransferases (Nat)"/>
    <property type="match status" value="1"/>
</dbReference>
<sequence length="185" mass="20719">MTSMTIVESSVKPGLMAFQAGAEDQAQVHELILQTARWLHSKGSTQWGKLLKGKDDHNLGGAISRGEVIIFRKSEGHSLAGSMILQQQPSAWDRKLWGLNEADSEPGTAVYLHRLVVDRDSTGKGLGRELMQWIEQGIHFTGKDRIRLDCIAGNDKLSEFYRQCGYTYIGETNGYNVFEKMLTEM</sequence>